<dbReference type="PIRSF" id="PIRSF002889">
    <property type="entry name" value="Rod_FlgB"/>
    <property type="match status" value="1"/>
</dbReference>
<feature type="region of interest" description="Disordered" evidence="8">
    <location>
        <begin position="53"/>
        <end position="78"/>
    </location>
</feature>
<dbReference type="EMBL" id="JBHTFQ010000002">
    <property type="protein sequence ID" value="MFC7703619.1"/>
    <property type="molecule type" value="Genomic_DNA"/>
</dbReference>
<accession>A0ABW2UJM5</accession>
<evidence type="ECO:0000256" key="2">
    <source>
        <dbReference type="ARBA" id="ARBA00009677"/>
    </source>
</evidence>
<comment type="function">
    <text evidence="5 7">Structural component of flagellum, the bacterial motility apparatus. Part of the rod structure of flagellar basal body.</text>
</comment>
<keyword evidence="4 7" id="KW-0975">Bacterial flagellum</keyword>
<evidence type="ECO:0000256" key="5">
    <source>
        <dbReference type="ARBA" id="ARBA00024934"/>
    </source>
</evidence>
<protein>
    <recommendedName>
        <fullName evidence="3 7">Flagellar basal body rod protein FlgB</fullName>
    </recommendedName>
</protein>
<evidence type="ECO:0000259" key="9">
    <source>
        <dbReference type="Pfam" id="PF00460"/>
    </source>
</evidence>
<feature type="compositionally biased region" description="Polar residues" evidence="8">
    <location>
        <begin position="58"/>
        <end position="71"/>
    </location>
</feature>
<gene>
    <name evidence="10" type="primary">flgB</name>
    <name evidence="10" type="ORF">ACFQXB_05355</name>
</gene>
<evidence type="ECO:0000256" key="7">
    <source>
        <dbReference type="PIRNR" id="PIRNR002889"/>
    </source>
</evidence>
<dbReference type="InterPro" id="IPR019776">
    <property type="entry name" value="Flagellar_basal_body_rod_CS"/>
</dbReference>
<dbReference type="PANTHER" id="PTHR30435:SF12">
    <property type="entry name" value="FLAGELLAR BASAL BODY ROD PROTEIN FLGB"/>
    <property type="match status" value="1"/>
</dbReference>
<evidence type="ECO:0000256" key="4">
    <source>
        <dbReference type="ARBA" id="ARBA00023143"/>
    </source>
</evidence>
<comment type="subunit">
    <text evidence="6">The basal body constitutes a major portion of the flagellar organelle and consists of a number of rings mounted on a central rod. In Gram-negative bacteria, at least four rings, L, P, S and M are present, whereas Gram-positive bacteria lack the L and P rings. The rod consists of about 26 subunits of FlgG in the distal portion, and FlgB, FlgC and FlgF build up the proximal portion of the rod with about 6 subunits each. Rod assembly occurs by export via the flagellum-specific pathway of its constituent proteins and by their incorporation into the rod structure in the probable order of FlgB, FlgC, FlgF and FlgG. Another protein, FliE, also assembles onto the stable rod structure.</text>
</comment>
<comment type="similarity">
    <text evidence="2 7">Belongs to the flagella basal body rod proteins family.</text>
</comment>
<feature type="domain" description="Flagellar basal body rod protein N-terminal" evidence="9">
    <location>
        <begin position="10"/>
        <end position="38"/>
    </location>
</feature>
<dbReference type="PANTHER" id="PTHR30435">
    <property type="entry name" value="FLAGELLAR PROTEIN"/>
    <property type="match status" value="1"/>
</dbReference>
<evidence type="ECO:0000256" key="3">
    <source>
        <dbReference type="ARBA" id="ARBA00014376"/>
    </source>
</evidence>
<dbReference type="PROSITE" id="PS00588">
    <property type="entry name" value="FLAGELLA_BB_ROD"/>
    <property type="match status" value="1"/>
</dbReference>
<dbReference type="NCBIfam" id="TIGR01396">
    <property type="entry name" value="FlgB"/>
    <property type="match status" value="1"/>
</dbReference>
<keyword evidence="10" id="KW-0969">Cilium</keyword>
<reference evidence="11" key="1">
    <citation type="journal article" date="2019" name="Int. J. Syst. Evol. Microbiol.">
        <title>The Global Catalogue of Microorganisms (GCM) 10K type strain sequencing project: providing services to taxonomists for standard genome sequencing and annotation.</title>
        <authorList>
            <consortium name="The Broad Institute Genomics Platform"/>
            <consortium name="The Broad Institute Genome Sequencing Center for Infectious Disease"/>
            <person name="Wu L."/>
            <person name="Ma J."/>
        </authorList>
    </citation>
    <scope>NUCLEOTIDE SEQUENCE [LARGE SCALE GENOMIC DNA]</scope>
    <source>
        <strain evidence="11">CGMCC 1.12750</strain>
    </source>
</reference>
<organism evidence="10 11">
    <name type="scientific">Plastorhodobacter daqingensis</name>
    <dbReference type="NCBI Taxonomy" id="1387281"/>
    <lineage>
        <taxon>Bacteria</taxon>
        <taxon>Pseudomonadati</taxon>
        <taxon>Pseudomonadota</taxon>
        <taxon>Alphaproteobacteria</taxon>
        <taxon>Rhodobacterales</taxon>
        <taxon>Paracoccaceae</taxon>
        <taxon>Plastorhodobacter</taxon>
    </lineage>
</organism>
<evidence type="ECO:0000256" key="1">
    <source>
        <dbReference type="ARBA" id="ARBA00004117"/>
    </source>
</evidence>
<keyword evidence="10" id="KW-0282">Flagellum</keyword>
<evidence type="ECO:0000256" key="8">
    <source>
        <dbReference type="SAM" id="MobiDB-lite"/>
    </source>
</evidence>
<comment type="caution">
    <text evidence="10">The sequence shown here is derived from an EMBL/GenBank/DDBJ whole genome shotgun (WGS) entry which is preliminary data.</text>
</comment>
<comment type="subcellular location">
    <subcellularLocation>
        <location evidence="1 7">Bacterial flagellum basal body</location>
    </subcellularLocation>
</comment>
<sequence>MKAFATTLGVHAQALQLRARRNDILASNIANAATPNFKARDIDFAAELRRVAGGPGPMTTTSTNHFSTRGSINPRGLAYRDPVTPALDGNTVDMGVEQMQFSENVLRYQTSLGFLNRRISGLMSAIKGE</sequence>
<evidence type="ECO:0000256" key="6">
    <source>
        <dbReference type="ARBA" id="ARBA00026072"/>
    </source>
</evidence>
<name>A0ABW2UJM5_9RHOB</name>
<keyword evidence="11" id="KW-1185">Reference proteome</keyword>
<evidence type="ECO:0000313" key="11">
    <source>
        <dbReference type="Proteomes" id="UP001596516"/>
    </source>
</evidence>
<dbReference type="Pfam" id="PF00460">
    <property type="entry name" value="Flg_bb_rod"/>
    <property type="match status" value="1"/>
</dbReference>
<dbReference type="RefSeq" id="WP_377400249.1">
    <property type="nucleotide sequence ID" value="NZ_JBHTFQ010000002.1"/>
</dbReference>
<keyword evidence="10" id="KW-0966">Cell projection</keyword>
<dbReference type="InterPro" id="IPR006300">
    <property type="entry name" value="FlgB"/>
</dbReference>
<proteinExistence type="inferred from homology"/>
<dbReference type="InterPro" id="IPR001444">
    <property type="entry name" value="Flag_bb_rod_N"/>
</dbReference>
<dbReference type="Proteomes" id="UP001596516">
    <property type="component" value="Unassembled WGS sequence"/>
</dbReference>
<evidence type="ECO:0000313" key="10">
    <source>
        <dbReference type="EMBL" id="MFC7703619.1"/>
    </source>
</evidence>